<evidence type="ECO:0000256" key="2">
    <source>
        <dbReference type="SAM" id="SignalP"/>
    </source>
</evidence>
<feature type="chain" id="PRO_5036416429" evidence="2">
    <location>
        <begin position="17"/>
        <end position="147"/>
    </location>
</feature>
<keyword evidence="2" id="KW-0732">Signal</keyword>
<keyword evidence="1" id="KW-1133">Transmembrane helix</keyword>
<evidence type="ECO:0000313" key="4">
    <source>
        <dbReference type="EMBL" id="CAF4661768.1"/>
    </source>
</evidence>
<keyword evidence="6" id="KW-1185">Reference proteome</keyword>
<evidence type="ECO:0000313" key="3">
    <source>
        <dbReference type="EMBL" id="CAF4411198.1"/>
    </source>
</evidence>
<dbReference type="Proteomes" id="UP000663873">
    <property type="component" value="Unassembled WGS sequence"/>
</dbReference>
<dbReference type="Proteomes" id="UP000663862">
    <property type="component" value="Unassembled WGS sequence"/>
</dbReference>
<name>A0A820Q001_9BILA</name>
<reference evidence="3" key="1">
    <citation type="submission" date="2021-02" db="EMBL/GenBank/DDBJ databases">
        <authorList>
            <person name="Nowell W R."/>
        </authorList>
    </citation>
    <scope>NUCLEOTIDE SEQUENCE</scope>
</reference>
<sequence>MLFFLVVCVLLVCVNSAPEYNSLTDLISKEYYLKNTTTTTIATITITTITYTTNEIEQTKRVADSINKSTVKMEMLLPPILVFICTFLTILCRFLKKFYMNNNQCKAAWFFCKTPSEYRRRREAVQRREIALNQLIQQSTPTIYSIA</sequence>
<proteinExistence type="predicted"/>
<feature type="transmembrane region" description="Helical" evidence="1">
    <location>
        <begin position="76"/>
        <end position="95"/>
    </location>
</feature>
<protein>
    <submittedName>
        <fullName evidence="3">Uncharacterized protein</fullName>
    </submittedName>
</protein>
<gene>
    <name evidence="5" type="ORF">QYT958_LOCUS15548</name>
    <name evidence="4" type="ORF">TSG867_LOCUS31386</name>
    <name evidence="3" type="ORF">UJA718_LOCUS19830</name>
</gene>
<organism evidence="3 6">
    <name type="scientific">Rotaria socialis</name>
    <dbReference type="NCBI Taxonomy" id="392032"/>
    <lineage>
        <taxon>Eukaryota</taxon>
        <taxon>Metazoa</taxon>
        <taxon>Spiralia</taxon>
        <taxon>Gnathifera</taxon>
        <taxon>Rotifera</taxon>
        <taxon>Eurotatoria</taxon>
        <taxon>Bdelloidea</taxon>
        <taxon>Philodinida</taxon>
        <taxon>Philodinidae</taxon>
        <taxon>Rotaria</taxon>
    </lineage>
</organism>
<dbReference type="EMBL" id="CAJOBP010003589">
    <property type="protein sequence ID" value="CAF4411198.1"/>
    <property type="molecule type" value="Genomic_DNA"/>
</dbReference>
<evidence type="ECO:0000313" key="6">
    <source>
        <dbReference type="Proteomes" id="UP000663873"/>
    </source>
</evidence>
<keyword evidence="1" id="KW-0472">Membrane</keyword>
<accession>A0A820Q001</accession>
<evidence type="ECO:0000256" key="1">
    <source>
        <dbReference type="SAM" id="Phobius"/>
    </source>
</evidence>
<dbReference type="EMBL" id="CAJOBR010002177">
    <property type="protein sequence ID" value="CAF4662076.1"/>
    <property type="molecule type" value="Genomic_DNA"/>
</dbReference>
<dbReference type="Proteomes" id="UP000663848">
    <property type="component" value="Unassembled WGS sequence"/>
</dbReference>
<dbReference type="EMBL" id="CAJOBQ010005766">
    <property type="protein sequence ID" value="CAF4661768.1"/>
    <property type="molecule type" value="Genomic_DNA"/>
</dbReference>
<evidence type="ECO:0000313" key="5">
    <source>
        <dbReference type="EMBL" id="CAF4662076.1"/>
    </source>
</evidence>
<feature type="signal peptide" evidence="2">
    <location>
        <begin position="1"/>
        <end position="16"/>
    </location>
</feature>
<comment type="caution">
    <text evidence="3">The sequence shown here is derived from an EMBL/GenBank/DDBJ whole genome shotgun (WGS) entry which is preliminary data.</text>
</comment>
<dbReference type="AlphaFoldDB" id="A0A820Q001"/>
<keyword evidence="1" id="KW-0812">Transmembrane</keyword>